<accession>A0A2J6TAE8</accession>
<sequence>MVSVGTNTSRASDGLLSAATTAEEKHHQGIYWRSPIGMVSFLIFGVVASVSHHLYYSSLDGKKVGNDNDQQWALRWGTTFAYIVQTSLVCSTGFAFTQYLWMSLKKTKMSVKGLDAAFEANQTIVSAFNPEVLYKTKIVALLALIAGGLPLPSLVTPATLFVLPSLQTAWTNMPAPVLDMYSVNQTKLFTYSVPSNTSTGSGEQFLGPRTIISRLSTATATQGQILPVNPPSSNSSFAVQFYAPSVQCSQANSTVATTVDFFRNQSITNSTGNIIDWISNYFAFVPDLSSFGNNSLPENGVQIVDQMRPQQPTNASNQLWMVYSIYDNSTGQKRVIDRYTTCQLYNASYRVNLTFQDGNKTITPLNITTLNEVPYPVQNAPASDGLLVQHAYSAVMWALTELLTGSMGIFTENSAGTTTRFGEITTQIEQTSLLGSSDLDVFFDNNHFLYSNSTINSDQRQQDVDLAQNRTLDILIPELAFNTTMSFMNDPLLSPSVPTDVLVTQSINTYAYHSRNLLLSYGLAIAFAVLANLLGAYAYWQNGHSHNKSFSAILASTRDPGLTKLFHAETMGRLPLHKNVQEAKLTFGITPGGWLGFRRV</sequence>
<dbReference type="EMBL" id="KZ613803">
    <property type="protein sequence ID" value="PMD59972.1"/>
    <property type="molecule type" value="Genomic_DNA"/>
</dbReference>
<dbReference type="GeneID" id="36582855"/>
<dbReference type="AlphaFoldDB" id="A0A2J6TAE8"/>
<protein>
    <submittedName>
        <fullName evidence="2">Uncharacterized protein</fullName>
    </submittedName>
</protein>
<reference evidence="2 3" key="1">
    <citation type="submission" date="2016-04" db="EMBL/GenBank/DDBJ databases">
        <title>A degradative enzymes factory behind the ericoid mycorrhizal symbiosis.</title>
        <authorList>
            <consortium name="DOE Joint Genome Institute"/>
            <person name="Martino E."/>
            <person name="Morin E."/>
            <person name="Grelet G."/>
            <person name="Kuo A."/>
            <person name="Kohler A."/>
            <person name="Daghino S."/>
            <person name="Barry K."/>
            <person name="Choi C."/>
            <person name="Cichocki N."/>
            <person name="Clum A."/>
            <person name="Copeland A."/>
            <person name="Hainaut M."/>
            <person name="Haridas S."/>
            <person name="Labutti K."/>
            <person name="Lindquist E."/>
            <person name="Lipzen A."/>
            <person name="Khouja H.-R."/>
            <person name="Murat C."/>
            <person name="Ohm R."/>
            <person name="Olson A."/>
            <person name="Spatafora J."/>
            <person name="Veneault-Fourrey C."/>
            <person name="Henrissat B."/>
            <person name="Grigoriev I."/>
            <person name="Martin F."/>
            <person name="Perotto S."/>
        </authorList>
    </citation>
    <scope>NUCLEOTIDE SEQUENCE [LARGE SCALE GENOMIC DNA]</scope>
    <source>
        <strain evidence="2 3">E</strain>
    </source>
</reference>
<dbReference type="InParanoid" id="A0A2J6TAE8"/>
<dbReference type="Proteomes" id="UP000235371">
    <property type="component" value="Unassembled WGS sequence"/>
</dbReference>
<keyword evidence="1" id="KW-0472">Membrane</keyword>
<dbReference type="OrthoDB" id="5322539at2759"/>
<keyword evidence="1" id="KW-0812">Transmembrane</keyword>
<gene>
    <name evidence="2" type="ORF">K444DRAFT_529070</name>
</gene>
<name>A0A2J6TAE8_9HELO</name>
<dbReference type="STRING" id="1095630.A0A2J6TAE8"/>
<dbReference type="RefSeq" id="XP_024736876.1">
    <property type="nucleotide sequence ID" value="XM_024874775.1"/>
</dbReference>
<dbReference type="PANTHER" id="PTHR35041">
    <property type="entry name" value="MEDIATOR OF RNA POLYMERASE II TRANSCRIPTION SUBUNIT 1"/>
    <property type="match status" value="1"/>
</dbReference>
<feature type="transmembrane region" description="Helical" evidence="1">
    <location>
        <begin position="35"/>
        <end position="56"/>
    </location>
</feature>
<evidence type="ECO:0000256" key="1">
    <source>
        <dbReference type="SAM" id="Phobius"/>
    </source>
</evidence>
<proteinExistence type="predicted"/>
<feature type="transmembrane region" description="Helical" evidence="1">
    <location>
        <begin position="76"/>
        <end position="102"/>
    </location>
</feature>
<feature type="transmembrane region" description="Helical" evidence="1">
    <location>
        <begin position="138"/>
        <end position="163"/>
    </location>
</feature>
<keyword evidence="3" id="KW-1185">Reference proteome</keyword>
<feature type="transmembrane region" description="Helical" evidence="1">
    <location>
        <begin position="518"/>
        <end position="540"/>
    </location>
</feature>
<keyword evidence="1" id="KW-1133">Transmembrane helix</keyword>
<organism evidence="2 3">
    <name type="scientific">Hyaloscypha bicolor E</name>
    <dbReference type="NCBI Taxonomy" id="1095630"/>
    <lineage>
        <taxon>Eukaryota</taxon>
        <taxon>Fungi</taxon>
        <taxon>Dikarya</taxon>
        <taxon>Ascomycota</taxon>
        <taxon>Pezizomycotina</taxon>
        <taxon>Leotiomycetes</taxon>
        <taxon>Helotiales</taxon>
        <taxon>Hyaloscyphaceae</taxon>
        <taxon>Hyaloscypha</taxon>
        <taxon>Hyaloscypha bicolor</taxon>
    </lineage>
</organism>
<dbReference type="PANTHER" id="PTHR35041:SF3">
    <property type="entry name" value="FORMYLMETHIONINE DEFORMYLASE-LIKE PROTEIN"/>
    <property type="match status" value="1"/>
</dbReference>
<evidence type="ECO:0000313" key="2">
    <source>
        <dbReference type="EMBL" id="PMD59972.1"/>
    </source>
</evidence>
<evidence type="ECO:0000313" key="3">
    <source>
        <dbReference type="Proteomes" id="UP000235371"/>
    </source>
</evidence>